<keyword evidence="3" id="KW-1185">Reference proteome</keyword>
<gene>
    <name evidence="2" type="ORF">TNCT_58951</name>
</gene>
<organism evidence="2 3">
    <name type="scientific">Trichonephila clavata</name>
    <name type="common">Joro spider</name>
    <name type="synonym">Nephila clavata</name>
    <dbReference type="NCBI Taxonomy" id="2740835"/>
    <lineage>
        <taxon>Eukaryota</taxon>
        <taxon>Metazoa</taxon>
        <taxon>Ecdysozoa</taxon>
        <taxon>Arthropoda</taxon>
        <taxon>Chelicerata</taxon>
        <taxon>Arachnida</taxon>
        <taxon>Araneae</taxon>
        <taxon>Araneomorphae</taxon>
        <taxon>Entelegynae</taxon>
        <taxon>Araneoidea</taxon>
        <taxon>Nephilidae</taxon>
        <taxon>Trichonephila</taxon>
    </lineage>
</organism>
<comment type="caution">
    <text evidence="2">The sequence shown here is derived from an EMBL/GenBank/DDBJ whole genome shotgun (WGS) entry which is preliminary data.</text>
</comment>
<evidence type="ECO:0000256" key="1">
    <source>
        <dbReference type="SAM" id="MobiDB-lite"/>
    </source>
</evidence>
<sequence length="71" mass="7941">MIKRFEQTEKLGVQPGRDRKRVTPVLLDDVKTAVDAQSQTSQFGGSSASANSRQTSYSYNTVRKVLRSNIH</sequence>
<evidence type="ECO:0000313" key="2">
    <source>
        <dbReference type="EMBL" id="GFQ71346.1"/>
    </source>
</evidence>
<proteinExistence type="predicted"/>
<evidence type="ECO:0000313" key="3">
    <source>
        <dbReference type="Proteomes" id="UP000887116"/>
    </source>
</evidence>
<feature type="region of interest" description="Disordered" evidence="1">
    <location>
        <begin position="1"/>
        <end position="20"/>
    </location>
</feature>
<reference evidence="2" key="1">
    <citation type="submission" date="2020-07" db="EMBL/GenBank/DDBJ databases">
        <title>Multicomponent nature underlies the extraordinary mechanical properties of spider dragline silk.</title>
        <authorList>
            <person name="Kono N."/>
            <person name="Nakamura H."/>
            <person name="Mori M."/>
            <person name="Yoshida Y."/>
            <person name="Ohtoshi R."/>
            <person name="Malay A.D."/>
            <person name="Moran D.A.P."/>
            <person name="Tomita M."/>
            <person name="Numata K."/>
            <person name="Arakawa K."/>
        </authorList>
    </citation>
    <scope>NUCLEOTIDE SEQUENCE</scope>
</reference>
<name>A0A8X6KEH9_TRICU</name>
<dbReference type="Proteomes" id="UP000887116">
    <property type="component" value="Unassembled WGS sequence"/>
</dbReference>
<accession>A0A8X6KEH9</accession>
<dbReference type="EMBL" id="BMAO01030943">
    <property type="protein sequence ID" value="GFQ71346.1"/>
    <property type="molecule type" value="Genomic_DNA"/>
</dbReference>
<dbReference type="AlphaFoldDB" id="A0A8X6KEH9"/>
<protein>
    <submittedName>
        <fullName evidence="2">Uncharacterized protein</fullName>
    </submittedName>
</protein>